<protein>
    <submittedName>
        <fullName evidence="2">DUF5367 domain-containing protein</fullName>
    </submittedName>
</protein>
<proteinExistence type="predicted"/>
<feature type="transmembrane region" description="Helical" evidence="1">
    <location>
        <begin position="20"/>
        <end position="42"/>
    </location>
</feature>
<keyword evidence="1" id="KW-1133">Transmembrane helix</keyword>
<dbReference type="EMBL" id="JAACYS010000022">
    <property type="protein sequence ID" value="NCU17433.1"/>
    <property type="molecule type" value="Genomic_DNA"/>
</dbReference>
<keyword evidence="1" id="KW-0812">Transmembrane</keyword>
<dbReference type="Pfam" id="PF17329">
    <property type="entry name" value="DUF5367"/>
    <property type="match status" value="1"/>
</dbReference>
<keyword evidence="1" id="KW-0472">Membrane</keyword>
<evidence type="ECO:0000313" key="3">
    <source>
        <dbReference type="Proteomes" id="UP000743899"/>
    </source>
</evidence>
<dbReference type="InterPro" id="IPR020509">
    <property type="entry name" value="Uncharacterised_YnzE"/>
</dbReference>
<gene>
    <name evidence="2" type="ORF">GW534_06580</name>
</gene>
<name>A0ABX0A1Y0_9BACI</name>
<accession>A0ABX0A1Y0</accession>
<sequence length="76" mass="8810">MLTIPIYRWKRVNALQQVKAAILIALPELLIDSIVLIFFSTIFVNIEPAMDRIFGSWLLWAYSLILFSGFLPIKKQ</sequence>
<feature type="transmembrane region" description="Helical" evidence="1">
    <location>
        <begin position="54"/>
        <end position="73"/>
    </location>
</feature>
<comment type="caution">
    <text evidence="2">The sequence shown here is derived from an EMBL/GenBank/DDBJ whole genome shotgun (WGS) entry which is preliminary data.</text>
</comment>
<reference evidence="2 3" key="1">
    <citation type="submission" date="2020-01" db="EMBL/GenBank/DDBJ databases">
        <title>A novel Bacillus sp. from Pasinler.</title>
        <authorList>
            <person name="Adiguzel A."/>
            <person name="Ay H."/>
            <person name="Baltaci M.O."/>
        </authorList>
    </citation>
    <scope>NUCLEOTIDE SEQUENCE [LARGE SCALE GENOMIC DNA]</scope>
    <source>
        <strain evidence="2 3">P1</strain>
    </source>
</reference>
<organism evidence="2 3">
    <name type="scientific">Pallidibacillus pasinlerensis</name>
    <dbReference type="NCBI Taxonomy" id="2703818"/>
    <lineage>
        <taxon>Bacteria</taxon>
        <taxon>Bacillati</taxon>
        <taxon>Bacillota</taxon>
        <taxon>Bacilli</taxon>
        <taxon>Bacillales</taxon>
        <taxon>Bacillaceae</taxon>
        <taxon>Pallidibacillus</taxon>
    </lineage>
</organism>
<dbReference type="RefSeq" id="WP_161920266.1">
    <property type="nucleotide sequence ID" value="NZ_JAACYS010000022.1"/>
</dbReference>
<evidence type="ECO:0000256" key="1">
    <source>
        <dbReference type="SAM" id="Phobius"/>
    </source>
</evidence>
<keyword evidence="3" id="KW-1185">Reference proteome</keyword>
<dbReference type="Proteomes" id="UP000743899">
    <property type="component" value="Unassembled WGS sequence"/>
</dbReference>
<evidence type="ECO:0000313" key="2">
    <source>
        <dbReference type="EMBL" id="NCU17433.1"/>
    </source>
</evidence>